<reference evidence="1" key="2">
    <citation type="submission" date="2021-05" db="EMBL/GenBank/DDBJ databases">
        <title>Protein family content uncovers lineage relationships and bacterial pathway maintenance mechanisms in DPANN archaea.</title>
        <authorList>
            <person name="Castelle C.J."/>
            <person name="Meheust R."/>
            <person name="Jaffe A.L."/>
            <person name="Seitz K."/>
            <person name="Gong X."/>
            <person name="Baker B.J."/>
            <person name="Banfield J.F."/>
        </authorList>
    </citation>
    <scope>NUCLEOTIDE SEQUENCE</scope>
    <source>
        <strain evidence="1">RIFCSPLOWO2_01_FULL_AR10_48_17</strain>
    </source>
</reference>
<sequence length="68" mass="7731">MDFERQKPENQAGSGKIGEIYHASLNQMWAVETQGDLIEWTLHKIATNAPMHPNELKSLLEAKNQKNV</sequence>
<gene>
    <name evidence="1" type="ORF">J4215_04705</name>
</gene>
<comment type="caution">
    <text evidence="1">The sequence shown here is derived from an EMBL/GenBank/DDBJ whole genome shotgun (WGS) entry which is preliminary data.</text>
</comment>
<dbReference type="Proteomes" id="UP000675968">
    <property type="component" value="Unassembled WGS sequence"/>
</dbReference>
<proteinExistence type="predicted"/>
<name>A0A8T4L3F5_9ARCH</name>
<accession>A0A8T4L3F5</accession>
<protein>
    <submittedName>
        <fullName evidence="1">Uncharacterized protein</fullName>
    </submittedName>
</protein>
<dbReference type="EMBL" id="JAGVWC010000010">
    <property type="protein sequence ID" value="MBS3061853.1"/>
    <property type="molecule type" value="Genomic_DNA"/>
</dbReference>
<evidence type="ECO:0000313" key="2">
    <source>
        <dbReference type="Proteomes" id="UP000675968"/>
    </source>
</evidence>
<reference evidence="1" key="1">
    <citation type="submission" date="2021-03" db="EMBL/GenBank/DDBJ databases">
        <authorList>
            <person name="Jaffe A."/>
        </authorList>
    </citation>
    <scope>NUCLEOTIDE SEQUENCE</scope>
    <source>
        <strain evidence="1">RIFCSPLOWO2_01_FULL_AR10_48_17</strain>
    </source>
</reference>
<organism evidence="1 2">
    <name type="scientific">Candidatus Iainarchaeum sp</name>
    <dbReference type="NCBI Taxonomy" id="3101447"/>
    <lineage>
        <taxon>Archaea</taxon>
        <taxon>Candidatus Iainarchaeota</taxon>
        <taxon>Candidatus Iainarchaeia</taxon>
        <taxon>Candidatus Iainarchaeales</taxon>
        <taxon>Candidatus Iainarchaeaceae</taxon>
        <taxon>Candidatus Iainarchaeum</taxon>
    </lineage>
</organism>
<dbReference type="AlphaFoldDB" id="A0A8T4L3F5"/>
<evidence type="ECO:0000313" key="1">
    <source>
        <dbReference type="EMBL" id="MBS3061853.1"/>
    </source>
</evidence>